<evidence type="ECO:0000256" key="5">
    <source>
        <dbReference type="ARBA" id="ARBA00022842"/>
    </source>
</evidence>
<dbReference type="GO" id="GO:0046872">
    <property type="term" value="F:metal ion binding"/>
    <property type="evidence" value="ECO:0007669"/>
    <property type="project" value="UniProtKB-KW"/>
</dbReference>
<dbReference type="SUPFAM" id="SSF81631">
    <property type="entry name" value="PAP/OAS1 substrate-binding domain"/>
    <property type="match status" value="1"/>
</dbReference>
<dbReference type="PANTHER" id="PTHR12271:SF127">
    <property type="entry name" value="SPECKLE TARGETED PIP5K1A-REGULATED POLY(A) POLYMERASE"/>
    <property type="match status" value="1"/>
</dbReference>
<keyword evidence="3" id="KW-0808">Transferase</keyword>
<dbReference type="InterPro" id="IPR054708">
    <property type="entry name" value="MTPAP-like_central"/>
</dbReference>
<evidence type="ECO:0000256" key="3">
    <source>
        <dbReference type="ARBA" id="ARBA00022679"/>
    </source>
</evidence>
<dbReference type="InterPro" id="IPR043519">
    <property type="entry name" value="NT_sf"/>
</dbReference>
<feature type="domain" description="Poly(A) RNA polymerase mitochondrial-like central palm" evidence="7">
    <location>
        <begin position="24"/>
        <end position="186"/>
    </location>
</feature>
<dbReference type="SUPFAM" id="SSF81301">
    <property type="entry name" value="Nucleotidyltransferase"/>
    <property type="match status" value="1"/>
</dbReference>
<evidence type="ECO:0000313" key="9">
    <source>
        <dbReference type="Proteomes" id="UP001497382"/>
    </source>
</evidence>
<dbReference type="PANTHER" id="PTHR12271">
    <property type="entry name" value="POLY A POLYMERASE CID PAP -RELATED"/>
    <property type="match status" value="1"/>
</dbReference>
<dbReference type="InterPro" id="IPR002058">
    <property type="entry name" value="PAP_assoc"/>
</dbReference>
<evidence type="ECO:0000256" key="2">
    <source>
        <dbReference type="ARBA" id="ARBA00001946"/>
    </source>
</evidence>
<organism evidence="8 9">
    <name type="scientific">Larinioides sclopetarius</name>
    <dbReference type="NCBI Taxonomy" id="280406"/>
    <lineage>
        <taxon>Eukaryota</taxon>
        <taxon>Metazoa</taxon>
        <taxon>Ecdysozoa</taxon>
        <taxon>Arthropoda</taxon>
        <taxon>Chelicerata</taxon>
        <taxon>Arachnida</taxon>
        <taxon>Araneae</taxon>
        <taxon>Araneomorphae</taxon>
        <taxon>Entelegynae</taxon>
        <taxon>Araneoidea</taxon>
        <taxon>Araneidae</taxon>
        <taxon>Larinioides</taxon>
    </lineage>
</organism>
<dbReference type="Gene3D" id="3.30.460.10">
    <property type="entry name" value="Beta Polymerase, domain 2"/>
    <property type="match status" value="1"/>
</dbReference>
<keyword evidence="9" id="KW-1185">Reference proteome</keyword>
<dbReference type="GO" id="GO:0031123">
    <property type="term" value="P:RNA 3'-end processing"/>
    <property type="evidence" value="ECO:0007669"/>
    <property type="project" value="TreeGrafter"/>
</dbReference>
<comment type="cofactor">
    <cofactor evidence="2">
        <name>Mg(2+)</name>
        <dbReference type="ChEBI" id="CHEBI:18420"/>
    </cofactor>
</comment>
<dbReference type="Pfam" id="PF22600">
    <property type="entry name" value="MTPAP-like_central"/>
    <property type="match status" value="1"/>
</dbReference>
<dbReference type="AlphaFoldDB" id="A0AAV2B9N2"/>
<sequence length="617" mass="71117">MSFDKPVPHEDLIDALYKCKTVPEQMEMLASALSLSQDDVRNRIKFCQTLESLFKPFFSDFQIQIFGSTVNGLGFKGCDIDISFETSAEVKEKNFYLEPPDVPLVSEVIRGKVTPQQLSELPAKEKLLFIHNVLLEYYRDSEEAPIFINAYVPLVRFHHDKFGLKCDLTFKNKVAFSNTKLLYLYNKLDKRVTPLMMTVRYWAKHLEIIGKGLMFNSYTISLMTIFFLQSQKPPILPSAESVLSLCDNFRDDDMNDNSFLSIIEKIPPSKNEQSLDELLKEFFLFYLFFDFTRVICPMTGKAVPREEFFSQSENSRFKKNTICVQDPMCLPHNVAELVDHKYCRKLASELLVAGNIFLSENLLKPSSSTWGLISMLDTPQNYSFKCLTTSKMVSFSVPLLSKSFNGVFPDCERISATADALLKILEYSFLFSCKRLKTSEHLNLLTKLDELILKHKRENEAAAKSRLEMQQIRQSLNKNRPESVLDVNVINAESIEVTESILEQFQKFNAENQLIFCAECKTSKNVWQGRDLVQLDTLYDSKNVLEKEHFISTLTAKLNAKREKTEPYLFLCECYVPKDSSDVLVLNFKPCKKSNFNPILGTFLKLYIPKIMWNINE</sequence>
<feature type="domain" description="PAP-associated" evidence="6">
    <location>
        <begin position="275"/>
        <end position="330"/>
    </location>
</feature>
<comment type="caution">
    <text evidence="8">The sequence shown here is derived from an EMBL/GenBank/DDBJ whole genome shotgun (WGS) entry which is preliminary data.</text>
</comment>
<evidence type="ECO:0000256" key="4">
    <source>
        <dbReference type="ARBA" id="ARBA00022723"/>
    </source>
</evidence>
<keyword evidence="4" id="KW-0479">Metal-binding</keyword>
<dbReference type="CDD" id="cd05402">
    <property type="entry name" value="NT_PAP_TUTase"/>
    <property type="match status" value="1"/>
</dbReference>
<dbReference type="EMBL" id="CAXIEN010000316">
    <property type="protein sequence ID" value="CAL1292921.1"/>
    <property type="molecule type" value="Genomic_DNA"/>
</dbReference>
<reference evidence="8 9" key="1">
    <citation type="submission" date="2024-04" db="EMBL/GenBank/DDBJ databases">
        <authorList>
            <person name="Rising A."/>
            <person name="Reimegard J."/>
            <person name="Sonavane S."/>
            <person name="Akerstrom W."/>
            <person name="Nylinder S."/>
            <person name="Hedman E."/>
            <person name="Kallberg Y."/>
        </authorList>
    </citation>
    <scope>NUCLEOTIDE SEQUENCE [LARGE SCALE GENOMIC DNA]</scope>
</reference>
<evidence type="ECO:0000259" key="7">
    <source>
        <dbReference type="Pfam" id="PF22600"/>
    </source>
</evidence>
<name>A0AAV2B9N2_9ARAC</name>
<proteinExistence type="predicted"/>
<evidence type="ECO:0000259" key="6">
    <source>
        <dbReference type="Pfam" id="PF03828"/>
    </source>
</evidence>
<accession>A0AAV2B9N2</accession>
<dbReference type="GO" id="GO:1990817">
    <property type="term" value="F:poly(A) RNA polymerase activity"/>
    <property type="evidence" value="ECO:0007669"/>
    <property type="project" value="UniProtKB-ARBA"/>
</dbReference>
<dbReference type="Proteomes" id="UP001497382">
    <property type="component" value="Unassembled WGS sequence"/>
</dbReference>
<dbReference type="Pfam" id="PF03828">
    <property type="entry name" value="PAP_assoc"/>
    <property type="match status" value="1"/>
</dbReference>
<evidence type="ECO:0000256" key="1">
    <source>
        <dbReference type="ARBA" id="ARBA00001936"/>
    </source>
</evidence>
<evidence type="ECO:0000313" key="8">
    <source>
        <dbReference type="EMBL" id="CAL1292921.1"/>
    </source>
</evidence>
<gene>
    <name evidence="8" type="ORF">LARSCL_LOCUS17915</name>
</gene>
<keyword evidence="5" id="KW-0460">Magnesium</keyword>
<protein>
    <submittedName>
        <fullName evidence="8">Uncharacterized protein</fullName>
    </submittedName>
</protein>
<dbReference type="Gene3D" id="1.10.1410.10">
    <property type="match status" value="1"/>
</dbReference>
<comment type="cofactor">
    <cofactor evidence="1">
        <name>Mn(2+)</name>
        <dbReference type="ChEBI" id="CHEBI:29035"/>
    </cofactor>
</comment>